<keyword evidence="6 9" id="KW-0808">Transferase</keyword>
<evidence type="ECO:0000256" key="1">
    <source>
        <dbReference type="ARBA" id="ARBA00003741"/>
    </source>
</evidence>
<dbReference type="CDD" id="cd04301">
    <property type="entry name" value="NAT_SF"/>
    <property type="match status" value="1"/>
</dbReference>
<evidence type="ECO:0000256" key="5">
    <source>
        <dbReference type="ARBA" id="ARBA00017935"/>
    </source>
</evidence>
<dbReference type="EC" id="2.3.1.178" evidence="4 9"/>
<comment type="catalytic activity">
    <reaction evidence="8 9">
        <text>L-2,4-diaminobutanoate + acetyl-CoA = (2S)-4-acetamido-2-aminobutanoate + CoA + H(+)</text>
        <dbReference type="Rhea" id="RHEA:16901"/>
        <dbReference type="ChEBI" id="CHEBI:15378"/>
        <dbReference type="ChEBI" id="CHEBI:57287"/>
        <dbReference type="ChEBI" id="CHEBI:57288"/>
        <dbReference type="ChEBI" id="CHEBI:58761"/>
        <dbReference type="ChEBI" id="CHEBI:58929"/>
        <dbReference type="EC" id="2.3.1.178"/>
    </reaction>
</comment>
<evidence type="ECO:0000256" key="6">
    <source>
        <dbReference type="ARBA" id="ARBA00022679"/>
    </source>
</evidence>
<evidence type="ECO:0000256" key="2">
    <source>
        <dbReference type="ARBA" id="ARBA00004978"/>
    </source>
</evidence>
<evidence type="ECO:0000313" key="12">
    <source>
        <dbReference type="Proteomes" id="UP000216867"/>
    </source>
</evidence>
<dbReference type="Proteomes" id="UP000216867">
    <property type="component" value="Unassembled WGS sequence"/>
</dbReference>
<proteinExistence type="inferred from homology"/>
<dbReference type="AlphaFoldDB" id="A0A269ZH81"/>
<dbReference type="InterPro" id="IPR012772">
    <property type="entry name" value="Ectoine_EctA"/>
</dbReference>
<sequence>MVGVRNALAQPKTETDVRTPSLEDGQHLWRLAKDSAVLDLNSSYSYLLWCRDFADTSAIAWIENEPAGFVTGYTRPESPDTLMIWQVAVSERFRGRGLASTMLHALADRTGALRLETTITDDNAASNRLFQAFAEQRGAGFDRRPLFTPDLYPDGHDTEYLYEIAPL</sequence>
<comment type="caution">
    <text evidence="11">The sequence shown here is derived from an EMBL/GenBank/DDBJ whole genome shotgun (WGS) entry which is preliminary data.</text>
</comment>
<dbReference type="InterPro" id="IPR000182">
    <property type="entry name" value="GNAT_dom"/>
</dbReference>
<evidence type="ECO:0000256" key="8">
    <source>
        <dbReference type="ARBA" id="ARBA00048924"/>
    </source>
</evidence>
<dbReference type="GO" id="GO:0019491">
    <property type="term" value="P:ectoine biosynthetic process"/>
    <property type="evidence" value="ECO:0007669"/>
    <property type="project" value="UniProtKB-UniPathway"/>
</dbReference>
<dbReference type="InterPro" id="IPR016181">
    <property type="entry name" value="Acyl_CoA_acyltransferase"/>
</dbReference>
<feature type="domain" description="N-acetyltransferase" evidence="10">
    <location>
        <begin position="15"/>
        <end position="165"/>
    </location>
</feature>
<evidence type="ECO:0000256" key="7">
    <source>
        <dbReference type="ARBA" id="ARBA00023315"/>
    </source>
</evidence>
<dbReference type="GO" id="GO:0033816">
    <property type="term" value="F:diaminobutyrate acetyltransferase activity"/>
    <property type="evidence" value="ECO:0007669"/>
    <property type="project" value="UniProtKB-EC"/>
</dbReference>
<evidence type="ECO:0000313" key="11">
    <source>
        <dbReference type="EMBL" id="PAK97154.1"/>
    </source>
</evidence>
<evidence type="ECO:0000256" key="3">
    <source>
        <dbReference type="ARBA" id="ARBA00010712"/>
    </source>
</evidence>
<dbReference type="PROSITE" id="PS51186">
    <property type="entry name" value="GNAT"/>
    <property type="match status" value="1"/>
</dbReference>
<reference evidence="11 12" key="1">
    <citation type="submission" date="2017-04" db="EMBL/GenBank/DDBJ databases">
        <title>Kefir bacterial isolates.</title>
        <authorList>
            <person name="Kim Y."/>
            <person name="Blasche S."/>
            <person name="Patil K.R."/>
        </authorList>
    </citation>
    <scope>NUCLEOTIDE SEQUENCE [LARGE SCALE GENOMIC DNA]</scope>
    <source>
        <strain evidence="11 12">OG2</strain>
    </source>
</reference>
<dbReference type="SUPFAM" id="SSF55729">
    <property type="entry name" value="Acyl-CoA N-acyltransferases (Nat)"/>
    <property type="match status" value="1"/>
</dbReference>
<comment type="pathway">
    <text evidence="2 9">Amine and polyamine biosynthesis; ectoine biosynthesis; L-ectoine from L-aspartate 4-semialdehyde: step 2/3.</text>
</comment>
<protein>
    <recommendedName>
        <fullName evidence="5 9">L-2,4-diaminobutyric acid acetyltransferase</fullName>
        <shortName evidence="9">DABA acetyltransferase</shortName>
        <ecNumber evidence="4 9">2.3.1.178</ecNumber>
    </recommendedName>
</protein>
<organism evidence="11 12">
    <name type="scientific">Brevibacterium casei</name>
    <dbReference type="NCBI Taxonomy" id="33889"/>
    <lineage>
        <taxon>Bacteria</taxon>
        <taxon>Bacillati</taxon>
        <taxon>Actinomycetota</taxon>
        <taxon>Actinomycetes</taxon>
        <taxon>Micrococcales</taxon>
        <taxon>Brevibacteriaceae</taxon>
        <taxon>Brevibacterium</taxon>
    </lineage>
</organism>
<evidence type="ECO:0000259" key="10">
    <source>
        <dbReference type="PROSITE" id="PS51186"/>
    </source>
</evidence>
<dbReference type="EMBL" id="NCWY01000001">
    <property type="protein sequence ID" value="PAK97154.1"/>
    <property type="molecule type" value="Genomic_DNA"/>
</dbReference>
<accession>A0A269ZH81</accession>
<evidence type="ECO:0000256" key="4">
    <source>
        <dbReference type="ARBA" id="ARBA00012355"/>
    </source>
</evidence>
<keyword evidence="7 9" id="KW-0012">Acyltransferase</keyword>
<dbReference type="NCBIfam" id="TIGR02406">
    <property type="entry name" value="ectoine_EctA"/>
    <property type="match status" value="1"/>
</dbReference>
<gene>
    <name evidence="9" type="primary">ectA</name>
    <name evidence="11" type="ORF">B8X04_00825</name>
</gene>
<dbReference type="Pfam" id="PF00583">
    <property type="entry name" value="Acetyltransf_1"/>
    <property type="match status" value="1"/>
</dbReference>
<name>A0A269ZH81_9MICO</name>
<evidence type="ECO:0000256" key="9">
    <source>
        <dbReference type="RuleBase" id="RU365045"/>
    </source>
</evidence>
<comment type="function">
    <text evidence="1 9">Catalyzes the acetylation of L-2,4-diaminobutyrate (DABA) to gamma-N-acetyl-alpha,gamma-diaminobutyric acid (ADABA) with acetyl coenzyme A.</text>
</comment>
<dbReference type="Gene3D" id="3.40.630.30">
    <property type="match status" value="1"/>
</dbReference>
<comment type="similarity">
    <text evidence="3 9">Belongs to the acetyltransferase family. EctA subfamily.</text>
</comment>
<dbReference type="UniPathway" id="UPA00067">
    <property type="reaction ID" value="UER00122"/>
</dbReference>